<dbReference type="Proteomes" id="UP000245802">
    <property type="component" value="Chromosome"/>
</dbReference>
<dbReference type="EMBL" id="CP025958">
    <property type="protein sequence ID" value="AWM40579.1"/>
    <property type="molecule type" value="Genomic_DNA"/>
</dbReference>
<proteinExistence type="predicted"/>
<keyword evidence="2" id="KW-0472">Membrane</keyword>
<keyword evidence="2" id="KW-0812">Transmembrane</keyword>
<feature type="region of interest" description="Disordered" evidence="1">
    <location>
        <begin position="202"/>
        <end position="238"/>
    </location>
</feature>
<keyword evidence="4" id="KW-1185">Reference proteome</keyword>
<feature type="compositionally biased region" description="Polar residues" evidence="1">
    <location>
        <begin position="228"/>
        <end position="238"/>
    </location>
</feature>
<evidence type="ECO:0000256" key="2">
    <source>
        <dbReference type="SAM" id="Phobius"/>
    </source>
</evidence>
<protein>
    <submittedName>
        <fullName evidence="3">Uncharacterized protein</fullName>
    </submittedName>
</protein>
<dbReference type="OrthoDB" id="9843130at2"/>
<feature type="transmembrane region" description="Helical" evidence="2">
    <location>
        <begin position="144"/>
        <end position="164"/>
    </location>
</feature>
<keyword evidence="2" id="KW-1133">Transmembrane helix</keyword>
<dbReference type="RefSeq" id="WP_010039320.1">
    <property type="nucleotide sequence ID" value="NZ_CP025958.1"/>
</dbReference>
<name>A0A2Z3H1D4_9BACT</name>
<feature type="transmembrane region" description="Helical" evidence="2">
    <location>
        <begin position="116"/>
        <end position="137"/>
    </location>
</feature>
<organism evidence="3 4">
    <name type="scientific">Gemmata obscuriglobus</name>
    <dbReference type="NCBI Taxonomy" id="114"/>
    <lineage>
        <taxon>Bacteria</taxon>
        <taxon>Pseudomonadati</taxon>
        <taxon>Planctomycetota</taxon>
        <taxon>Planctomycetia</taxon>
        <taxon>Gemmatales</taxon>
        <taxon>Gemmataceae</taxon>
        <taxon>Gemmata</taxon>
    </lineage>
</organism>
<accession>A0A2Z3H1D4</accession>
<evidence type="ECO:0000256" key="1">
    <source>
        <dbReference type="SAM" id="MobiDB-lite"/>
    </source>
</evidence>
<feature type="transmembrane region" description="Helical" evidence="2">
    <location>
        <begin position="50"/>
        <end position="68"/>
    </location>
</feature>
<dbReference type="AlphaFoldDB" id="A0A2Z3H1D4"/>
<gene>
    <name evidence="3" type="ORF">C1280_28750</name>
</gene>
<dbReference type="KEGG" id="gog:C1280_28750"/>
<sequence>MPPTPPKDIEKSIDSLQRIHALVSALALGEAVRRLVLNPGAADAAFNTEALPQFLALVCTIVPFYHGMHRHLEDTYLFATDARHPKGVLLIDFVVFLAEASTFFALAALFKSPNFFWLLAGLLTFDALWGGVTALINPATKFRWCLLNFGAAVAMFVVLSLNVFRPGMDVWLLTLVAGVRTILDYSTHWRFYFPFGDEQPPSAQTVGEENKAAVGPTANGRNHKPEESPTTSSETQRV</sequence>
<reference evidence="3 4" key="1">
    <citation type="submission" date="2018-01" db="EMBL/GenBank/DDBJ databases">
        <title>G. obscuriglobus.</title>
        <authorList>
            <person name="Franke J."/>
            <person name="Blomberg W."/>
            <person name="Selmecki A."/>
        </authorList>
    </citation>
    <scope>NUCLEOTIDE SEQUENCE [LARGE SCALE GENOMIC DNA]</scope>
    <source>
        <strain evidence="3 4">DSM 5831</strain>
    </source>
</reference>
<evidence type="ECO:0000313" key="4">
    <source>
        <dbReference type="Proteomes" id="UP000245802"/>
    </source>
</evidence>
<evidence type="ECO:0000313" key="3">
    <source>
        <dbReference type="EMBL" id="AWM40579.1"/>
    </source>
</evidence>
<feature type="transmembrane region" description="Helical" evidence="2">
    <location>
        <begin position="89"/>
        <end position="110"/>
    </location>
</feature>